<dbReference type="OrthoDB" id="32458at2"/>
<dbReference type="SUPFAM" id="SSF159888">
    <property type="entry name" value="YdhG-like"/>
    <property type="match status" value="1"/>
</dbReference>
<protein>
    <submittedName>
        <fullName evidence="2">Uncharacterized protein YdhG (YjbR/CyaY superfamily)</fullName>
    </submittedName>
</protein>
<evidence type="ECO:0000313" key="3">
    <source>
        <dbReference type="Proteomes" id="UP000295444"/>
    </source>
</evidence>
<comment type="caution">
    <text evidence="2">The sequence shown here is derived from an EMBL/GenBank/DDBJ whole genome shotgun (WGS) entry which is preliminary data.</text>
</comment>
<feature type="compositionally biased region" description="Basic and acidic residues" evidence="1">
    <location>
        <begin position="13"/>
        <end position="28"/>
    </location>
</feature>
<dbReference type="Gene3D" id="3.90.1150.200">
    <property type="match status" value="1"/>
</dbReference>
<organism evidence="2 3">
    <name type="scientific">Labedaea rhizosphaerae</name>
    <dbReference type="NCBI Taxonomy" id="598644"/>
    <lineage>
        <taxon>Bacteria</taxon>
        <taxon>Bacillati</taxon>
        <taxon>Actinomycetota</taxon>
        <taxon>Actinomycetes</taxon>
        <taxon>Pseudonocardiales</taxon>
        <taxon>Pseudonocardiaceae</taxon>
        <taxon>Labedaea</taxon>
    </lineage>
</organism>
<keyword evidence="3" id="KW-1185">Reference proteome</keyword>
<evidence type="ECO:0000256" key="1">
    <source>
        <dbReference type="SAM" id="MobiDB-lite"/>
    </source>
</evidence>
<gene>
    <name evidence="2" type="ORF">EV186_1031094</name>
</gene>
<name>A0A4R6SEH1_LABRH</name>
<sequence>MAATKSTYDGFSAEERAAMKEHAQEMKKSARRSPKTAKVDGEQDVLGKIAEMSGTDKELAEALHALVKEHAPALAPRTYYGMPAYALDGKPVCFFKPAAKFKMRYATLEFSDAAQLDDGPMWPMGYALTKMTPAVRKQIIALLKQAVA</sequence>
<reference evidence="2 3" key="1">
    <citation type="submission" date="2019-03" db="EMBL/GenBank/DDBJ databases">
        <title>Genomic Encyclopedia of Type Strains, Phase IV (KMG-IV): sequencing the most valuable type-strain genomes for metagenomic binning, comparative biology and taxonomic classification.</title>
        <authorList>
            <person name="Goeker M."/>
        </authorList>
    </citation>
    <scope>NUCLEOTIDE SEQUENCE [LARGE SCALE GENOMIC DNA]</scope>
    <source>
        <strain evidence="2 3">DSM 45361</strain>
    </source>
</reference>
<proteinExistence type="predicted"/>
<dbReference type="Proteomes" id="UP000295444">
    <property type="component" value="Unassembled WGS sequence"/>
</dbReference>
<dbReference type="RefSeq" id="WP_133851216.1">
    <property type="nucleotide sequence ID" value="NZ_SNXZ01000003.1"/>
</dbReference>
<dbReference type="EMBL" id="SNXZ01000003">
    <property type="protein sequence ID" value="TDP98114.1"/>
    <property type="molecule type" value="Genomic_DNA"/>
</dbReference>
<evidence type="ECO:0000313" key="2">
    <source>
        <dbReference type="EMBL" id="TDP98114.1"/>
    </source>
</evidence>
<dbReference type="AlphaFoldDB" id="A0A4R6SEH1"/>
<accession>A0A4R6SEH1</accession>
<feature type="region of interest" description="Disordered" evidence="1">
    <location>
        <begin position="1"/>
        <end position="43"/>
    </location>
</feature>